<keyword evidence="6" id="KW-0443">Lipid metabolism</keyword>
<dbReference type="InterPro" id="IPR004570">
    <property type="entry name" value="Phosphatidylglycerol_P_synth"/>
</dbReference>
<dbReference type="GO" id="GO:0008444">
    <property type="term" value="F:CDP-diacylglycerol-glycerol-3-phosphate 3-phosphatidyltransferase activity"/>
    <property type="evidence" value="ECO:0007669"/>
    <property type="project" value="InterPro"/>
</dbReference>
<dbReference type="PANTHER" id="PTHR14269">
    <property type="entry name" value="CDP-DIACYLGLYCEROL--GLYCEROL-3-PHOSPHATE 3-PHOSPHATIDYLTRANSFERASE-RELATED"/>
    <property type="match status" value="1"/>
</dbReference>
<evidence type="ECO:0000256" key="5">
    <source>
        <dbReference type="ARBA" id="ARBA00022989"/>
    </source>
</evidence>
<protein>
    <recommendedName>
        <fullName evidence="12">CDP-alcohol phosphatidyltransferase C-terminal domain-containing protein</fullName>
    </recommendedName>
</protein>
<dbReference type="PANTHER" id="PTHR14269:SF60">
    <property type="entry name" value="CARDIOLIPIN SYNTHASE (CMP-FORMING)"/>
    <property type="match status" value="1"/>
</dbReference>
<dbReference type="Pfam" id="PF01066">
    <property type="entry name" value="CDP-OH_P_transf"/>
    <property type="match status" value="1"/>
</dbReference>
<evidence type="ECO:0000256" key="8">
    <source>
        <dbReference type="ARBA" id="ARBA00023209"/>
    </source>
</evidence>
<evidence type="ECO:0000256" key="6">
    <source>
        <dbReference type="ARBA" id="ARBA00023098"/>
    </source>
</evidence>
<feature type="transmembrane region" description="Helical" evidence="10">
    <location>
        <begin position="49"/>
        <end position="66"/>
    </location>
</feature>
<keyword evidence="4 10" id="KW-0812">Transmembrane</keyword>
<dbReference type="EMBL" id="UINC01004773">
    <property type="protein sequence ID" value="SVA16751.1"/>
    <property type="molecule type" value="Genomic_DNA"/>
</dbReference>
<feature type="transmembrane region" description="Helical" evidence="10">
    <location>
        <begin position="103"/>
        <end position="121"/>
    </location>
</feature>
<keyword evidence="5 10" id="KW-1133">Transmembrane helix</keyword>
<dbReference type="PIRSF" id="PIRSF000847">
    <property type="entry name" value="Phos_ph_gly_syn"/>
    <property type="match status" value="1"/>
</dbReference>
<evidence type="ECO:0000256" key="10">
    <source>
        <dbReference type="SAM" id="Phobius"/>
    </source>
</evidence>
<evidence type="ECO:0000313" key="11">
    <source>
        <dbReference type="EMBL" id="SVA16751.1"/>
    </source>
</evidence>
<dbReference type="GO" id="GO:0043337">
    <property type="term" value="F:cardiolipin synthase (CMP-forming)"/>
    <property type="evidence" value="ECO:0007669"/>
    <property type="project" value="TreeGrafter"/>
</dbReference>
<accession>A0A381TMM3</accession>
<dbReference type="GO" id="GO:0016020">
    <property type="term" value="C:membrane"/>
    <property type="evidence" value="ECO:0007669"/>
    <property type="project" value="UniProtKB-SubCell"/>
</dbReference>
<dbReference type="InterPro" id="IPR050324">
    <property type="entry name" value="CDP-alcohol_PTase-I"/>
</dbReference>
<sequence>MLLFGEAYSGAFALIAIAGLSDALDGFLAKQFGWRTELGSFLDPAADKILVAGVFLTLTYIGIVPLGITIVVLARDVVIILGALAYRLLIAKVHYSPTSISKLNTLAQLIFVGLSVIETAFGWPSEIYLIIMGALVVFTSITSGLSYAMQWSKLDWWKIYASS</sequence>
<dbReference type="InterPro" id="IPR043130">
    <property type="entry name" value="CDP-OH_PTrfase_TM_dom"/>
</dbReference>
<reference evidence="11" key="1">
    <citation type="submission" date="2018-05" db="EMBL/GenBank/DDBJ databases">
        <authorList>
            <person name="Lanie J.A."/>
            <person name="Ng W.-L."/>
            <person name="Kazmierczak K.M."/>
            <person name="Andrzejewski T.M."/>
            <person name="Davidsen T.M."/>
            <person name="Wayne K.J."/>
            <person name="Tettelin H."/>
            <person name="Glass J.I."/>
            <person name="Rusch D."/>
            <person name="Podicherti R."/>
            <person name="Tsui H.-C.T."/>
            <person name="Winkler M.E."/>
        </authorList>
    </citation>
    <scope>NUCLEOTIDE SEQUENCE</scope>
</reference>
<evidence type="ECO:0000256" key="2">
    <source>
        <dbReference type="ARBA" id="ARBA00022516"/>
    </source>
</evidence>
<evidence type="ECO:0000256" key="7">
    <source>
        <dbReference type="ARBA" id="ARBA00023136"/>
    </source>
</evidence>
<comment type="subcellular location">
    <subcellularLocation>
        <location evidence="1">Membrane</location>
        <topology evidence="1">Multi-pass membrane protein</topology>
    </subcellularLocation>
</comment>
<dbReference type="GO" id="GO:0005739">
    <property type="term" value="C:mitochondrion"/>
    <property type="evidence" value="ECO:0007669"/>
    <property type="project" value="TreeGrafter"/>
</dbReference>
<evidence type="ECO:0000256" key="4">
    <source>
        <dbReference type="ARBA" id="ARBA00022692"/>
    </source>
</evidence>
<evidence type="ECO:0000256" key="3">
    <source>
        <dbReference type="ARBA" id="ARBA00022679"/>
    </source>
</evidence>
<dbReference type="InterPro" id="IPR000462">
    <property type="entry name" value="CDP-OH_P_trans"/>
</dbReference>
<name>A0A381TMM3_9ZZZZ</name>
<dbReference type="GO" id="GO:0032049">
    <property type="term" value="P:cardiolipin biosynthetic process"/>
    <property type="evidence" value="ECO:0007669"/>
    <property type="project" value="TreeGrafter"/>
</dbReference>
<evidence type="ECO:0000256" key="9">
    <source>
        <dbReference type="ARBA" id="ARBA00023264"/>
    </source>
</evidence>
<evidence type="ECO:0000256" key="1">
    <source>
        <dbReference type="ARBA" id="ARBA00004141"/>
    </source>
</evidence>
<keyword evidence="7 10" id="KW-0472">Membrane</keyword>
<gene>
    <name evidence="11" type="ORF">METZ01_LOCUS69605</name>
</gene>
<keyword evidence="8" id="KW-0594">Phospholipid biosynthesis</keyword>
<proteinExistence type="predicted"/>
<keyword evidence="9" id="KW-1208">Phospholipid metabolism</keyword>
<organism evidence="11">
    <name type="scientific">marine metagenome</name>
    <dbReference type="NCBI Taxonomy" id="408172"/>
    <lineage>
        <taxon>unclassified sequences</taxon>
        <taxon>metagenomes</taxon>
        <taxon>ecological metagenomes</taxon>
    </lineage>
</organism>
<keyword evidence="3" id="KW-0808">Transferase</keyword>
<feature type="transmembrane region" description="Helical" evidence="10">
    <location>
        <begin position="6"/>
        <end position="28"/>
    </location>
</feature>
<feature type="transmembrane region" description="Helical" evidence="10">
    <location>
        <begin position="127"/>
        <end position="148"/>
    </location>
</feature>
<evidence type="ECO:0008006" key="12">
    <source>
        <dbReference type="Google" id="ProtNLM"/>
    </source>
</evidence>
<dbReference type="Gene3D" id="1.20.120.1760">
    <property type="match status" value="1"/>
</dbReference>
<keyword evidence="2" id="KW-0444">Lipid biosynthesis</keyword>
<dbReference type="AlphaFoldDB" id="A0A381TMM3"/>